<dbReference type="NCBIfam" id="TIGR02985">
    <property type="entry name" value="Sig70_bacteroi1"/>
    <property type="match status" value="1"/>
</dbReference>
<keyword evidence="7" id="KW-1185">Reference proteome</keyword>
<dbReference type="SUPFAM" id="SSF88659">
    <property type="entry name" value="Sigma3 and sigma4 domains of RNA polymerase sigma factors"/>
    <property type="match status" value="1"/>
</dbReference>
<dbReference type="NCBIfam" id="TIGR02937">
    <property type="entry name" value="sigma70-ECF"/>
    <property type="match status" value="1"/>
</dbReference>
<feature type="domain" description="HTH luxR-type" evidence="5">
    <location>
        <begin position="156"/>
        <end position="210"/>
    </location>
</feature>
<organism evidence="6 7">
    <name type="scientific">Alistipes senegalensis JC50</name>
    <dbReference type="NCBI Taxonomy" id="1033732"/>
    <lineage>
        <taxon>Bacteria</taxon>
        <taxon>Pseudomonadati</taxon>
        <taxon>Bacteroidota</taxon>
        <taxon>Bacteroidia</taxon>
        <taxon>Bacteroidales</taxon>
        <taxon>Rikenellaceae</taxon>
        <taxon>Alistipes</taxon>
    </lineage>
</organism>
<comment type="similarity">
    <text evidence="1">Belongs to the sigma-70 factor family. ECF subfamily.</text>
</comment>
<dbReference type="PRINTS" id="PR00038">
    <property type="entry name" value="HTHLUXR"/>
</dbReference>
<evidence type="ECO:0000256" key="4">
    <source>
        <dbReference type="ARBA" id="ARBA00023163"/>
    </source>
</evidence>
<dbReference type="InterPro" id="IPR013249">
    <property type="entry name" value="RNA_pol_sigma70_r4_t2"/>
</dbReference>
<dbReference type="Pfam" id="PF08281">
    <property type="entry name" value="Sigma70_r4_2"/>
    <property type="match status" value="1"/>
</dbReference>
<dbReference type="SUPFAM" id="SSF88946">
    <property type="entry name" value="Sigma2 domain of RNA polymerase sigma factors"/>
    <property type="match status" value="1"/>
</dbReference>
<sequence length="219" mass="25304">MIAIFIKPQIESGFANVEIFSLTLYYKEKGRVGSNQTDIRFLGDDFNRYYQRCVLFAKSYTYDSAQAECMAAEAMAVLWEKMAAGEQVEFVLPFLFSVIRNKALHYLRRESLKYQIHGSIGSDASREIQFRINTLEACDPHALYAEDVQTILHKSLDVLGRQTRRVFMLSRFEGMSNRQIAQELGISEKSVEYHVTKALKQLRTDLKDYLPLIYLFLGI</sequence>
<dbReference type="InterPro" id="IPR036388">
    <property type="entry name" value="WH-like_DNA-bd_sf"/>
</dbReference>
<name>A0ABY5V4M7_9BACT</name>
<accession>A0ABY5V4M7</accession>
<dbReference type="EMBL" id="CP102252">
    <property type="protein sequence ID" value="UWN64586.1"/>
    <property type="molecule type" value="Genomic_DNA"/>
</dbReference>
<dbReference type="InterPro" id="IPR014284">
    <property type="entry name" value="RNA_pol_sigma-70_dom"/>
</dbReference>
<reference evidence="6" key="1">
    <citation type="journal article" date="2022" name="Cell">
        <title>Design, construction, and in vivo augmentation of a complex gut microbiome.</title>
        <authorList>
            <person name="Cheng A.G."/>
            <person name="Ho P.Y."/>
            <person name="Aranda-Diaz A."/>
            <person name="Jain S."/>
            <person name="Yu F.B."/>
            <person name="Meng X."/>
            <person name="Wang M."/>
            <person name="Iakiviak M."/>
            <person name="Nagashima K."/>
            <person name="Zhao A."/>
            <person name="Murugkar P."/>
            <person name="Patil A."/>
            <person name="Atabakhsh K."/>
            <person name="Weakley A."/>
            <person name="Yan J."/>
            <person name="Brumbaugh A.R."/>
            <person name="Higginbottom S."/>
            <person name="Dimas A."/>
            <person name="Shiver A.L."/>
            <person name="Deutschbauer A."/>
            <person name="Neff N."/>
            <person name="Sonnenburg J.L."/>
            <person name="Huang K.C."/>
            <person name="Fischbach M.A."/>
        </authorList>
    </citation>
    <scope>NUCLEOTIDE SEQUENCE</scope>
    <source>
        <strain evidence="6">JC50</strain>
    </source>
</reference>
<proteinExistence type="inferred from homology"/>
<dbReference type="InterPro" id="IPR014327">
    <property type="entry name" value="RNA_pol_sigma70_bacteroid"/>
</dbReference>
<dbReference type="SMART" id="SM00421">
    <property type="entry name" value="HTH_LUXR"/>
    <property type="match status" value="1"/>
</dbReference>
<evidence type="ECO:0000256" key="1">
    <source>
        <dbReference type="ARBA" id="ARBA00010641"/>
    </source>
</evidence>
<keyword evidence="4" id="KW-0804">Transcription</keyword>
<dbReference type="Gene3D" id="1.10.10.10">
    <property type="entry name" value="Winged helix-like DNA-binding domain superfamily/Winged helix DNA-binding domain"/>
    <property type="match status" value="1"/>
</dbReference>
<keyword evidence="2" id="KW-0805">Transcription regulation</keyword>
<protein>
    <submittedName>
        <fullName evidence="6">RNA polymerase sigma-70 factor</fullName>
    </submittedName>
</protein>
<dbReference type="InterPro" id="IPR000792">
    <property type="entry name" value="Tscrpt_reg_LuxR_C"/>
</dbReference>
<evidence type="ECO:0000313" key="7">
    <source>
        <dbReference type="Proteomes" id="UP001058267"/>
    </source>
</evidence>
<dbReference type="PANTHER" id="PTHR43133:SF46">
    <property type="entry name" value="RNA POLYMERASE SIGMA-70 FACTOR ECF SUBFAMILY"/>
    <property type="match status" value="1"/>
</dbReference>
<keyword evidence="3" id="KW-0731">Sigma factor</keyword>
<dbReference type="InterPro" id="IPR039425">
    <property type="entry name" value="RNA_pol_sigma-70-like"/>
</dbReference>
<evidence type="ECO:0000256" key="2">
    <source>
        <dbReference type="ARBA" id="ARBA00023015"/>
    </source>
</evidence>
<dbReference type="PANTHER" id="PTHR43133">
    <property type="entry name" value="RNA POLYMERASE ECF-TYPE SIGMA FACTO"/>
    <property type="match status" value="1"/>
</dbReference>
<dbReference type="RefSeq" id="WP_019150794.1">
    <property type="nucleotide sequence ID" value="NZ_CP102252.1"/>
</dbReference>
<dbReference type="Proteomes" id="UP001058267">
    <property type="component" value="Chromosome"/>
</dbReference>
<gene>
    <name evidence="6" type="ORF">NQ519_12640</name>
</gene>
<evidence type="ECO:0000313" key="6">
    <source>
        <dbReference type="EMBL" id="UWN64586.1"/>
    </source>
</evidence>
<evidence type="ECO:0000256" key="3">
    <source>
        <dbReference type="ARBA" id="ARBA00023082"/>
    </source>
</evidence>
<dbReference type="InterPro" id="IPR013325">
    <property type="entry name" value="RNA_pol_sigma_r2"/>
</dbReference>
<evidence type="ECO:0000259" key="5">
    <source>
        <dbReference type="SMART" id="SM00421"/>
    </source>
</evidence>
<dbReference type="InterPro" id="IPR013324">
    <property type="entry name" value="RNA_pol_sigma_r3/r4-like"/>
</dbReference>
<dbReference type="Gene3D" id="1.10.1740.10">
    <property type="match status" value="1"/>
</dbReference>